<dbReference type="Gene3D" id="1.20.1050.10">
    <property type="match status" value="1"/>
</dbReference>
<gene>
    <name evidence="1" type="primary">GST5_8</name>
    <name evidence="1" type="ORF">HAX54_045508</name>
</gene>
<dbReference type="EMBL" id="JACEIK010007058">
    <property type="protein sequence ID" value="MCE3049674.1"/>
    <property type="molecule type" value="Genomic_DNA"/>
</dbReference>
<sequence length="145" mass="16610">MVNPSVSLLLELSTLRKCGRTNPLCCLLILMTEHKLGSGLTTLTRRCMILQERYTTKGEEQEAKKDFIEIFKVLEGALETSLILRITWFCGYCSVVYSWFYAYETYGNFSIEAECPKIVAWGKRCMQRTVLLSSLPDQHKVPLSL</sequence>
<organism evidence="1 2">
    <name type="scientific">Datura stramonium</name>
    <name type="common">Jimsonweed</name>
    <name type="synonym">Common thornapple</name>
    <dbReference type="NCBI Taxonomy" id="4076"/>
    <lineage>
        <taxon>Eukaryota</taxon>
        <taxon>Viridiplantae</taxon>
        <taxon>Streptophyta</taxon>
        <taxon>Embryophyta</taxon>
        <taxon>Tracheophyta</taxon>
        <taxon>Spermatophyta</taxon>
        <taxon>Magnoliopsida</taxon>
        <taxon>eudicotyledons</taxon>
        <taxon>Gunneridae</taxon>
        <taxon>Pentapetalae</taxon>
        <taxon>asterids</taxon>
        <taxon>lamiids</taxon>
        <taxon>Solanales</taxon>
        <taxon>Solanaceae</taxon>
        <taxon>Solanoideae</taxon>
        <taxon>Datureae</taxon>
        <taxon>Datura</taxon>
    </lineage>
</organism>
<dbReference type="SUPFAM" id="SSF47616">
    <property type="entry name" value="GST C-terminal domain-like"/>
    <property type="match status" value="1"/>
</dbReference>
<evidence type="ECO:0000313" key="2">
    <source>
        <dbReference type="Proteomes" id="UP000823775"/>
    </source>
</evidence>
<accession>A0ABS8WHP6</accession>
<comment type="caution">
    <text evidence="1">The sequence shown here is derived from an EMBL/GenBank/DDBJ whole genome shotgun (WGS) entry which is preliminary data.</text>
</comment>
<keyword evidence="2" id="KW-1185">Reference proteome</keyword>
<dbReference type="InterPro" id="IPR036282">
    <property type="entry name" value="Glutathione-S-Trfase_C_sf"/>
</dbReference>
<protein>
    <submittedName>
        <fullName evidence="1">Glutathione S-transferase 5</fullName>
    </submittedName>
</protein>
<dbReference type="Proteomes" id="UP000823775">
    <property type="component" value="Unassembled WGS sequence"/>
</dbReference>
<proteinExistence type="predicted"/>
<name>A0ABS8WHP6_DATST</name>
<reference evidence="1 2" key="1">
    <citation type="journal article" date="2021" name="BMC Genomics">
        <title>Datura genome reveals duplications of psychoactive alkaloid biosynthetic genes and high mutation rate following tissue culture.</title>
        <authorList>
            <person name="Rajewski A."/>
            <person name="Carter-House D."/>
            <person name="Stajich J."/>
            <person name="Litt A."/>
        </authorList>
    </citation>
    <scope>NUCLEOTIDE SEQUENCE [LARGE SCALE GENOMIC DNA]</scope>
    <source>
        <strain evidence="1">AR-01</strain>
    </source>
</reference>
<evidence type="ECO:0000313" key="1">
    <source>
        <dbReference type="EMBL" id="MCE3049674.1"/>
    </source>
</evidence>